<protein>
    <submittedName>
        <fullName evidence="2">Uncharacterized protein</fullName>
    </submittedName>
</protein>
<name>A0A4C1TH42_EUMVA</name>
<evidence type="ECO:0000313" key="2">
    <source>
        <dbReference type="EMBL" id="GBP12758.1"/>
    </source>
</evidence>
<comment type="caution">
    <text evidence="2">The sequence shown here is derived from an EMBL/GenBank/DDBJ whole genome shotgun (WGS) entry which is preliminary data.</text>
</comment>
<feature type="region of interest" description="Disordered" evidence="1">
    <location>
        <begin position="245"/>
        <end position="271"/>
    </location>
</feature>
<organism evidence="2 3">
    <name type="scientific">Eumeta variegata</name>
    <name type="common">Bagworm moth</name>
    <name type="synonym">Eumeta japonica</name>
    <dbReference type="NCBI Taxonomy" id="151549"/>
    <lineage>
        <taxon>Eukaryota</taxon>
        <taxon>Metazoa</taxon>
        <taxon>Ecdysozoa</taxon>
        <taxon>Arthropoda</taxon>
        <taxon>Hexapoda</taxon>
        <taxon>Insecta</taxon>
        <taxon>Pterygota</taxon>
        <taxon>Neoptera</taxon>
        <taxon>Endopterygota</taxon>
        <taxon>Lepidoptera</taxon>
        <taxon>Glossata</taxon>
        <taxon>Ditrysia</taxon>
        <taxon>Tineoidea</taxon>
        <taxon>Psychidae</taxon>
        <taxon>Oiketicinae</taxon>
        <taxon>Eumeta</taxon>
    </lineage>
</organism>
<evidence type="ECO:0000256" key="1">
    <source>
        <dbReference type="SAM" id="MobiDB-lite"/>
    </source>
</evidence>
<proteinExistence type="predicted"/>
<dbReference type="AlphaFoldDB" id="A0A4C1TH42"/>
<reference evidence="2 3" key="1">
    <citation type="journal article" date="2019" name="Commun. Biol.">
        <title>The bagworm genome reveals a unique fibroin gene that provides high tensile strength.</title>
        <authorList>
            <person name="Kono N."/>
            <person name="Nakamura H."/>
            <person name="Ohtoshi R."/>
            <person name="Tomita M."/>
            <person name="Numata K."/>
            <person name="Arakawa K."/>
        </authorList>
    </citation>
    <scope>NUCLEOTIDE SEQUENCE [LARGE SCALE GENOMIC DNA]</scope>
</reference>
<gene>
    <name evidence="2" type="ORF">EVAR_6091_1</name>
</gene>
<keyword evidence="3" id="KW-1185">Reference proteome</keyword>
<evidence type="ECO:0000313" key="3">
    <source>
        <dbReference type="Proteomes" id="UP000299102"/>
    </source>
</evidence>
<dbReference type="Proteomes" id="UP000299102">
    <property type="component" value="Unassembled WGS sequence"/>
</dbReference>
<accession>A0A4C1TH42</accession>
<sequence length="286" mass="32137">MRKGADPAPAYPPCLLVISREDTWPGHLLNYSGARGRARGLYIAFVSDTVYVGRRVMDDRHYGAAENYRCEVSVVSKNGGKKRTPTAVKTPRGPARGPFAPASIISRFFGRRTRARRGRRGVNSSETRRCYKSRADPGAECESCARGLRFSLDSRVKCAQESPERRRVLTASFERVYVPLARFIWSFTVVKCDNDTTQVLFYALSRPTITMPSEADRRPLQQSGQIRRRRLYVTGAVTNNAVRTMRRQGPAESSRALDLRSAQRPLSPPARSLRERVVHKGHGLVL</sequence>
<dbReference type="EMBL" id="BGZK01000053">
    <property type="protein sequence ID" value="GBP12758.1"/>
    <property type="molecule type" value="Genomic_DNA"/>
</dbReference>